<dbReference type="RefSeq" id="WP_177168376.1">
    <property type="nucleotide sequence ID" value="NZ_FNZF01000004.1"/>
</dbReference>
<organism evidence="2 3">
    <name type="scientific">Bhargavaea ginsengi</name>
    <dbReference type="NCBI Taxonomy" id="426757"/>
    <lineage>
        <taxon>Bacteria</taxon>
        <taxon>Bacillati</taxon>
        <taxon>Bacillota</taxon>
        <taxon>Bacilli</taxon>
        <taxon>Bacillales</taxon>
        <taxon>Caryophanaceae</taxon>
        <taxon>Bhargavaea</taxon>
    </lineage>
</organism>
<dbReference type="STRING" id="426757.SAMN04488127_2418"/>
<evidence type="ECO:0000313" key="2">
    <source>
        <dbReference type="EMBL" id="SEJ64892.1"/>
    </source>
</evidence>
<dbReference type="EMBL" id="FNZF01000004">
    <property type="protein sequence ID" value="SEJ64892.1"/>
    <property type="molecule type" value="Genomic_DNA"/>
</dbReference>
<protein>
    <submittedName>
        <fullName evidence="2">Uncharacterized protein</fullName>
    </submittedName>
</protein>
<reference evidence="3" key="1">
    <citation type="submission" date="2016-10" db="EMBL/GenBank/DDBJ databases">
        <authorList>
            <person name="Varghese N."/>
            <person name="Submissions S."/>
        </authorList>
    </citation>
    <scope>NUCLEOTIDE SEQUENCE [LARGE SCALE GENOMIC DNA]</scope>
    <source>
        <strain evidence="3">CGMCC 1.6763</strain>
    </source>
</reference>
<gene>
    <name evidence="2" type="ORF">SAMN04488127_2418</name>
</gene>
<keyword evidence="1" id="KW-0812">Transmembrane</keyword>
<feature type="transmembrane region" description="Helical" evidence="1">
    <location>
        <begin position="27"/>
        <end position="48"/>
    </location>
</feature>
<proteinExistence type="predicted"/>
<feature type="transmembrane region" description="Helical" evidence="1">
    <location>
        <begin position="5"/>
        <end position="21"/>
    </location>
</feature>
<sequence>MKTSYHVVIMVILIVLSIALYNRGLAAAPLILLSAQLFYLFFSGWRTLKNKS</sequence>
<dbReference type="AlphaFoldDB" id="A0A1H7AS27"/>
<name>A0A1H7AS27_9BACL</name>
<evidence type="ECO:0000313" key="3">
    <source>
        <dbReference type="Proteomes" id="UP000199200"/>
    </source>
</evidence>
<keyword evidence="1" id="KW-1133">Transmembrane helix</keyword>
<accession>A0A1H7AS27</accession>
<evidence type="ECO:0000256" key="1">
    <source>
        <dbReference type="SAM" id="Phobius"/>
    </source>
</evidence>
<keyword evidence="1" id="KW-0472">Membrane</keyword>
<dbReference type="Proteomes" id="UP000199200">
    <property type="component" value="Unassembled WGS sequence"/>
</dbReference>
<keyword evidence="3" id="KW-1185">Reference proteome</keyword>